<comment type="caution">
    <text evidence="5">The sequence shown here is derived from an EMBL/GenBank/DDBJ whole genome shotgun (WGS) entry which is preliminary data.</text>
</comment>
<dbReference type="GO" id="GO:0005739">
    <property type="term" value="C:mitochondrion"/>
    <property type="evidence" value="ECO:0007669"/>
    <property type="project" value="TreeGrafter"/>
</dbReference>
<dbReference type="PROSITE" id="PS51718">
    <property type="entry name" value="G_DYNAMIN_2"/>
    <property type="match status" value="1"/>
</dbReference>
<dbReference type="EMBL" id="AZHC01000032">
    <property type="protein sequence ID" value="OAA37040.1"/>
    <property type="molecule type" value="Genomic_DNA"/>
</dbReference>
<protein>
    <submittedName>
        <fullName evidence="5">Interferon-induced GTP-binding protein Mx</fullName>
    </submittedName>
</protein>
<evidence type="ECO:0000259" key="3">
    <source>
        <dbReference type="PROSITE" id="PS51388"/>
    </source>
</evidence>
<dbReference type="SUPFAM" id="SSF52540">
    <property type="entry name" value="P-loop containing nucleoside triphosphate hydrolases"/>
    <property type="match status" value="1"/>
</dbReference>
<dbReference type="Proteomes" id="UP000243498">
    <property type="component" value="Unassembled WGS sequence"/>
</dbReference>
<accession>A0A166YLQ9</accession>
<evidence type="ECO:0000259" key="4">
    <source>
        <dbReference type="PROSITE" id="PS51718"/>
    </source>
</evidence>
<dbReference type="GO" id="GO:0016559">
    <property type="term" value="P:peroxisome fission"/>
    <property type="evidence" value="ECO:0007669"/>
    <property type="project" value="TreeGrafter"/>
</dbReference>
<dbReference type="PANTHER" id="PTHR11566">
    <property type="entry name" value="DYNAMIN"/>
    <property type="match status" value="1"/>
</dbReference>
<dbReference type="GO" id="GO:0008017">
    <property type="term" value="F:microtubule binding"/>
    <property type="evidence" value="ECO:0007669"/>
    <property type="project" value="TreeGrafter"/>
</dbReference>
<dbReference type="InterPro" id="IPR042099">
    <property type="entry name" value="ANL_N_sf"/>
</dbReference>
<keyword evidence="6" id="KW-1185">Reference proteome</keyword>
<dbReference type="SMART" id="SM00053">
    <property type="entry name" value="DYNc"/>
    <property type="match status" value="1"/>
</dbReference>
<dbReference type="CDD" id="cd08771">
    <property type="entry name" value="DLP_1"/>
    <property type="match status" value="1"/>
</dbReference>
<dbReference type="GO" id="GO:0003924">
    <property type="term" value="F:GTPase activity"/>
    <property type="evidence" value="ECO:0007669"/>
    <property type="project" value="InterPro"/>
</dbReference>
<dbReference type="InterPro" id="IPR000873">
    <property type="entry name" value="AMP-dep_synth/lig_dom"/>
</dbReference>
<gene>
    <name evidence="5" type="ORF">NOR_07316</name>
</gene>
<dbReference type="InterPro" id="IPR020850">
    <property type="entry name" value="GED_dom"/>
</dbReference>
<dbReference type="Pfam" id="PF01031">
    <property type="entry name" value="Dynamin_M"/>
    <property type="match status" value="1"/>
</dbReference>
<dbReference type="InterPro" id="IPR022812">
    <property type="entry name" value="Dynamin"/>
</dbReference>
<evidence type="ECO:0000313" key="6">
    <source>
        <dbReference type="Proteomes" id="UP000243498"/>
    </source>
</evidence>
<keyword evidence="1" id="KW-0547">Nucleotide-binding</keyword>
<dbReference type="GO" id="GO:0000266">
    <property type="term" value="P:mitochondrial fission"/>
    <property type="evidence" value="ECO:0007669"/>
    <property type="project" value="TreeGrafter"/>
</dbReference>
<dbReference type="Pfam" id="PF00350">
    <property type="entry name" value="Dynamin_N"/>
    <property type="match status" value="1"/>
</dbReference>
<name>A0A166YLQ9_METRR</name>
<dbReference type="InterPro" id="IPR027417">
    <property type="entry name" value="P-loop_NTPase"/>
</dbReference>
<dbReference type="FunFam" id="3.40.50.300:FF:001425">
    <property type="entry name" value="Dynamin GTPase, putative"/>
    <property type="match status" value="1"/>
</dbReference>
<feature type="domain" description="Dynamin-type G" evidence="4">
    <location>
        <begin position="29"/>
        <end position="313"/>
    </location>
</feature>
<dbReference type="InterPro" id="IPR000375">
    <property type="entry name" value="Dynamin_stalk"/>
</dbReference>
<dbReference type="Gene3D" id="3.40.50.300">
    <property type="entry name" value="P-loop containing nucleotide triphosphate hydrolases"/>
    <property type="match status" value="1"/>
</dbReference>
<dbReference type="GO" id="GO:0005874">
    <property type="term" value="C:microtubule"/>
    <property type="evidence" value="ECO:0007669"/>
    <property type="project" value="TreeGrafter"/>
</dbReference>
<proteinExistence type="predicted"/>
<dbReference type="AlphaFoldDB" id="A0A166YLQ9"/>
<sequence length="879" mass="99451">MGSGTLQSQDHRDLLDIIDKLRSKGISRYVGLPEIIVCGDQSAGKSSVLEAISGMAFPTKDNLCTRFATELILRRHAIPSVKASIIPGPGRLPEEKESLCRFQVELDLTKPDMGLVVGKAKEAMGLSEAKAFSTDILRVELCGPSQPHLTMVDLPGLFRAGNRDQSVKDAEIVRKMVRGYVKRPRSIILAVVSAKSDFALQEITELARELDPKGSRTLGLITKPDALDAGSDSEAAYVKLAENKDVAFRLGWHILKNRDYKMRDATSTERDEAEERFFESGIWATMNPRQLGVKSLKPRLSNVLKDQILLQLPSLLNDLESEISACKTQLQRLGSPRTTAGERRRYLLQVSREFSLLMKAAVDGEYNHPFFGMSKSDDGYRKRLRARVQNTLAEFEQKMREDGQDRLIVDSPRTDEEDDRPWIYRSDYIDEVKELMKRSRGRELPGTFNPLVISELFAERCQPWGYIAATVEQRILQVVYEVTRDIVEHVAAEDSVKEISHTITSALEPLKCRLHEKIKELLKPHHNGHPITLNHYLTDTVQKMQSDRRRQELLREFKRLIGTDNFRGDYNVKISPLTFFDSLQESTEVNMERYGSELAIDYTLAYYKLAMKKFIDDISVLAAEQCLISQLPSLFLSESILDFSDDELIRMANESDSASQERARCAEKLAVLEDGKSDLKRLESHRVLSPMILAHPAVLDRALEASAKIGIPKDRIFQFSDEVEPIRHGISDWTSILGTAEQANNWTWLQLTPREAADTIATINYSSGTTEFPKGVCVSHANLIANVEQGYFMRYAGTPYLKSGSAPEERWIGFLPLYHAYGQLYTILMAPKMLNPVYIMTQFNFERLLETVSRNKITSFTCYSSYTGDAIEAPRNPEV</sequence>
<dbReference type="SUPFAM" id="SSF56801">
    <property type="entry name" value="Acetyl-CoA synthetase-like"/>
    <property type="match status" value="1"/>
</dbReference>
<dbReference type="STRING" id="1081105.A0A166YLQ9"/>
<dbReference type="GO" id="GO:0005525">
    <property type="term" value="F:GTP binding"/>
    <property type="evidence" value="ECO:0007669"/>
    <property type="project" value="InterPro"/>
</dbReference>
<dbReference type="InterPro" id="IPR030381">
    <property type="entry name" value="G_DYNAMIN_dom"/>
</dbReference>
<feature type="domain" description="GED" evidence="3">
    <location>
        <begin position="596"/>
        <end position="687"/>
    </location>
</feature>
<reference evidence="5 6" key="1">
    <citation type="journal article" date="2016" name="Genome Biol. Evol.">
        <title>Divergent and convergent evolution of fungal pathogenicity.</title>
        <authorList>
            <person name="Shang Y."/>
            <person name="Xiao G."/>
            <person name="Zheng P."/>
            <person name="Cen K."/>
            <person name="Zhan S."/>
            <person name="Wang C."/>
        </authorList>
    </citation>
    <scope>NUCLEOTIDE SEQUENCE [LARGE SCALE GENOMIC DNA]</scope>
    <source>
        <strain evidence="5 6">RCEF 4871</strain>
    </source>
</reference>
<dbReference type="GO" id="GO:0006897">
    <property type="term" value="P:endocytosis"/>
    <property type="evidence" value="ECO:0007669"/>
    <property type="project" value="TreeGrafter"/>
</dbReference>
<dbReference type="OrthoDB" id="415706at2759"/>
<keyword evidence="2" id="KW-0342">GTP-binding</keyword>
<dbReference type="InterPro" id="IPR001401">
    <property type="entry name" value="Dynamin_GTPase"/>
</dbReference>
<evidence type="ECO:0000256" key="2">
    <source>
        <dbReference type="ARBA" id="ARBA00023134"/>
    </source>
</evidence>
<dbReference type="Gene3D" id="3.40.50.12780">
    <property type="entry name" value="N-terminal domain of ligase-like"/>
    <property type="match status" value="1"/>
</dbReference>
<organism evidence="5 6">
    <name type="scientific">Metarhizium rileyi (strain RCEF 4871)</name>
    <name type="common">Nomuraea rileyi</name>
    <dbReference type="NCBI Taxonomy" id="1649241"/>
    <lineage>
        <taxon>Eukaryota</taxon>
        <taxon>Fungi</taxon>
        <taxon>Dikarya</taxon>
        <taxon>Ascomycota</taxon>
        <taxon>Pezizomycotina</taxon>
        <taxon>Sordariomycetes</taxon>
        <taxon>Hypocreomycetidae</taxon>
        <taxon>Hypocreales</taxon>
        <taxon>Clavicipitaceae</taxon>
        <taxon>Metarhizium</taxon>
    </lineage>
</organism>
<dbReference type="GO" id="GO:0048312">
    <property type="term" value="P:intracellular distribution of mitochondria"/>
    <property type="evidence" value="ECO:0007669"/>
    <property type="project" value="TreeGrafter"/>
</dbReference>
<evidence type="ECO:0000256" key="1">
    <source>
        <dbReference type="ARBA" id="ARBA00022741"/>
    </source>
</evidence>
<dbReference type="PRINTS" id="PR00195">
    <property type="entry name" value="DYNAMIN"/>
</dbReference>
<evidence type="ECO:0000313" key="5">
    <source>
        <dbReference type="EMBL" id="OAA37040.1"/>
    </source>
</evidence>
<dbReference type="OMA" id="MVERYMA"/>
<dbReference type="GO" id="GO:0016020">
    <property type="term" value="C:membrane"/>
    <property type="evidence" value="ECO:0007669"/>
    <property type="project" value="TreeGrafter"/>
</dbReference>
<dbReference type="InterPro" id="IPR045063">
    <property type="entry name" value="Dynamin_N"/>
</dbReference>
<dbReference type="PANTHER" id="PTHR11566:SF149">
    <property type="entry name" value="GTPASE, PUTATIVE (AFU_ORTHOLOGUE AFUA_6G11890)-RELATED"/>
    <property type="match status" value="1"/>
</dbReference>
<dbReference type="PROSITE" id="PS51388">
    <property type="entry name" value="GED"/>
    <property type="match status" value="1"/>
</dbReference>
<dbReference type="Pfam" id="PF00501">
    <property type="entry name" value="AMP-binding"/>
    <property type="match status" value="1"/>
</dbReference>